<evidence type="ECO:0000313" key="4">
    <source>
        <dbReference type="Proteomes" id="UP000664940"/>
    </source>
</evidence>
<reference evidence="3 4" key="1">
    <citation type="journal article" date="2020" name="Nature">
        <title>Six reference-quality genomes reveal evolution of bat adaptations.</title>
        <authorList>
            <person name="Jebb D."/>
            <person name="Huang Z."/>
            <person name="Pippel M."/>
            <person name="Hughes G.M."/>
            <person name="Lavrichenko K."/>
            <person name="Devanna P."/>
            <person name="Winkler S."/>
            <person name="Jermiin L.S."/>
            <person name="Skirmuntt E.C."/>
            <person name="Katzourakis A."/>
            <person name="Burkitt-Gray L."/>
            <person name="Ray D.A."/>
            <person name="Sullivan K.A.M."/>
            <person name="Roscito J.G."/>
            <person name="Kirilenko B.M."/>
            <person name="Davalos L.M."/>
            <person name="Corthals A.P."/>
            <person name="Power M.L."/>
            <person name="Jones G."/>
            <person name="Ransome R.D."/>
            <person name="Dechmann D.K.N."/>
            <person name="Locatelli A.G."/>
            <person name="Puechmaille S.J."/>
            <person name="Fedrigo O."/>
            <person name="Jarvis E.D."/>
            <person name="Hiller M."/>
            <person name="Vernes S.C."/>
            <person name="Myers E.W."/>
            <person name="Teeling E.C."/>
        </authorList>
    </citation>
    <scope>NUCLEOTIDE SEQUENCE [LARGE SCALE GENOMIC DNA]</scope>
    <source>
        <strain evidence="3">Bat1K_MPI-CBG_1</strain>
    </source>
</reference>
<accession>A0A834ASK5</accession>
<dbReference type="Pfam" id="PF00160">
    <property type="entry name" value="Pro_isomerase"/>
    <property type="match status" value="1"/>
</dbReference>
<dbReference type="PANTHER" id="PTHR11071">
    <property type="entry name" value="PEPTIDYL-PROLYL CIS-TRANS ISOMERASE"/>
    <property type="match status" value="1"/>
</dbReference>
<protein>
    <recommendedName>
        <fullName evidence="5">Peptidylprolyl isomerase</fullName>
    </recommendedName>
</protein>
<dbReference type="InterPro" id="IPR029000">
    <property type="entry name" value="Cyclophilin-like_dom_sf"/>
</dbReference>
<evidence type="ECO:0000259" key="1">
    <source>
        <dbReference type="PROSITE" id="PS50072"/>
    </source>
</evidence>
<dbReference type="PROSITE" id="PS50864">
    <property type="entry name" value="SAND"/>
    <property type="match status" value="1"/>
</dbReference>
<gene>
    <name evidence="3" type="ORF">HJG60_010703</name>
</gene>
<dbReference type="Gene3D" id="2.40.100.10">
    <property type="entry name" value="Cyclophilin-like"/>
    <property type="match status" value="1"/>
</dbReference>
<dbReference type="PROSITE" id="PS50072">
    <property type="entry name" value="CSA_PPIASE_2"/>
    <property type="match status" value="1"/>
</dbReference>
<dbReference type="SMART" id="SM00258">
    <property type="entry name" value="SAND"/>
    <property type="match status" value="1"/>
</dbReference>
<dbReference type="GO" id="GO:0003677">
    <property type="term" value="F:DNA binding"/>
    <property type="evidence" value="ECO:0007669"/>
    <property type="project" value="InterPro"/>
</dbReference>
<dbReference type="GO" id="GO:0016018">
    <property type="term" value="F:cyclosporin A binding"/>
    <property type="evidence" value="ECO:0007669"/>
    <property type="project" value="TreeGrafter"/>
</dbReference>
<dbReference type="EMBL" id="JABVXQ010000004">
    <property type="protein sequence ID" value="KAF6114770.1"/>
    <property type="molecule type" value="Genomic_DNA"/>
</dbReference>
<dbReference type="Gene3D" id="3.10.390.10">
    <property type="entry name" value="SAND domain-like"/>
    <property type="match status" value="1"/>
</dbReference>
<dbReference type="Pfam" id="PF01342">
    <property type="entry name" value="SAND"/>
    <property type="match status" value="1"/>
</dbReference>
<dbReference type="PANTHER" id="PTHR11071:SF490">
    <property type="entry name" value="PEPTIDYL-PROLYL CIS-TRANS ISOMERASE A"/>
    <property type="match status" value="1"/>
</dbReference>
<dbReference type="Proteomes" id="UP000664940">
    <property type="component" value="Unassembled WGS sequence"/>
</dbReference>
<evidence type="ECO:0008006" key="5">
    <source>
        <dbReference type="Google" id="ProtNLM"/>
    </source>
</evidence>
<sequence length="305" mass="33819">MNSYPDLKDIHTGFRNAIRKEIRYRANDEGKSAKNHNIQLSLEQGAVDLRETSTTQEAKKKRWSKKCEGEFVDFHSEILPVTCGEMKGMLHKNKLKEGSKVKCIETEDGNWFTPSEFSVAGGYQKSSHWKSTVRCGGKTIKQLTEEGKLPTWSKKQGTETEALPMLLPPQTSQCPAKVNPTMVFDITSDGKNLGRVSLELFAKKGGDFTCHNGTDGKSICGAKYNDENFILKHPGLGILSMSNAEPNRNSSQCFICTATTEWLDGKDVVFGQVKDGLDVVTAMERYGSRNGKTNKKVSSTDCGQF</sequence>
<comment type="caution">
    <text evidence="3">The sequence shown here is derived from an EMBL/GenBank/DDBJ whole genome shotgun (WGS) entry which is preliminary data.</text>
</comment>
<dbReference type="GO" id="GO:0003755">
    <property type="term" value="F:peptidyl-prolyl cis-trans isomerase activity"/>
    <property type="evidence" value="ECO:0007669"/>
    <property type="project" value="InterPro"/>
</dbReference>
<dbReference type="SUPFAM" id="SSF63763">
    <property type="entry name" value="SAND domain-like"/>
    <property type="match status" value="1"/>
</dbReference>
<evidence type="ECO:0000313" key="3">
    <source>
        <dbReference type="EMBL" id="KAF6114770.1"/>
    </source>
</evidence>
<dbReference type="GO" id="GO:0006457">
    <property type="term" value="P:protein folding"/>
    <property type="evidence" value="ECO:0007669"/>
    <property type="project" value="TreeGrafter"/>
</dbReference>
<dbReference type="InterPro" id="IPR002130">
    <property type="entry name" value="Cyclophilin-type_PPIase_dom"/>
</dbReference>
<name>A0A834ASK5_9CHIR</name>
<dbReference type="InterPro" id="IPR000770">
    <property type="entry name" value="SAND_dom"/>
</dbReference>
<feature type="domain" description="PPIase cyclophilin-type" evidence="1">
    <location>
        <begin position="201"/>
        <end position="304"/>
    </location>
</feature>
<organism evidence="3 4">
    <name type="scientific">Phyllostomus discolor</name>
    <name type="common">pale spear-nosed bat</name>
    <dbReference type="NCBI Taxonomy" id="89673"/>
    <lineage>
        <taxon>Eukaryota</taxon>
        <taxon>Metazoa</taxon>
        <taxon>Chordata</taxon>
        <taxon>Craniata</taxon>
        <taxon>Vertebrata</taxon>
        <taxon>Euteleostomi</taxon>
        <taxon>Mammalia</taxon>
        <taxon>Eutheria</taxon>
        <taxon>Laurasiatheria</taxon>
        <taxon>Chiroptera</taxon>
        <taxon>Yangochiroptera</taxon>
        <taxon>Phyllostomidae</taxon>
        <taxon>Phyllostominae</taxon>
        <taxon>Phyllostomus</taxon>
    </lineage>
</organism>
<feature type="domain" description="SAND" evidence="2">
    <location>
        <begin position="69"/>
        <end position="150"/>
    </location>
</feature>
<proteinExistence type="predicted"/>
<dbReference type="InterPro" id="IPR010919">
    <property type="entry name" value="SAND-like_dom_sf"/>
</dbReference>
<dbReference type="SUPFAM" id="SSF50891">
    <property type="entry name" value="Cyclophilin-like"/>
    <property type="match status" value="1"/>
</dbReference>
<evidence type="ECO:0000259" key="2">
    <source>
        <dbReference type="PROSITE" id="PS50864"/>
    </source>
</evidence>
<dbReference type="AlphaFoldDB" id="A0A834ASK5"/>
<dbReference type="GO" id="GO:0005737">
    <property type="term" value="C:cytoplasm"/>
    <property type="evidence" value="ECO:0007669"/>
    <property type="project" value="TreeGrafter"/>
</dbReference>